<evidence type="ECO:0000256" key="1">
    <source>
        <dbReference type="SAM" id="MobiDB-lite"/>
    </source>
</evidence>
<sequence length="444" mass="46611">MLEVAHRDADREVLLVERAGDVVVRVRALSDRESQRLHLVAGLLTELNEIPVRAAPRLLDAGGGGLLLERSVPLRSGSGRRRAEAHRASPSSAERRALVTAREDLDALVDALHGRGWGVGLAPGGGLGTRRDGSVVLADLRGLAPGPAGRERLADQHWVDSVLEDQDRTLRRRIDQGPAAGPRSEADGPRPAGSARADPEPLGRGILGPESIDHRHRAAPSARPRSRNGERSLAGRRRGGHPPVPRRLALVLAGGLLVLAGGATALAMGSEHRAAEAPHPGTATGADHGTGPGATRETRSGTSAGPRGAVPRSDPAGVEASITDPREFAQELATMRHGYVTGAGEESAALPGSPAADQDDQVRDAYADAQVAGEGPQVTGAVLEKIDDEEGTARLRVSSEQGELRVRMPDGVVRVRAAHPAAEIRLELERGDDGAWRVREVDPV</sequence>
<evidence type="ECO:0000313" key="2">
    <source>
        <dbReference type="EMBL" id="PWH05652.1"/>
    </source>
</evidence>
<comment type="caution">
    <text evidence="2">The sequence shown here is derived from an EMBL/GenBank/DDBJ whole genome shotgun (WGS) entry which is preliminary data.</text>
</comment>
<keyword evidence="3" id="KW-1185">Reference proteome</keyword>
<proteinExistence type="predicted"/>
<dbReference type="AlphaFoldDB" id="A0A2U2RID9"/>
<protein>
    <submittedName>
        <fullName evidence="2">Uncharacterized protein</fullName>
    </submittedName>
</protein>
<reference evidence="2 3" key="1">
    <citation type="submission" date="2018-05" db="EMBL/GenBank/DDBJ databases">
        <title>Brachybacterium sp. M1HQ-2T, whole genome shotgun sequence.</title>
        <authorList>
            <person name="Tuo L."/>
        </authorList>
    </citation>
    <scope>NUCLEOTIDE SEQUENCE [LARGE SCALE GENOMIC DNA]</scope>
    <source>
        <strain evidence="2 3">M1HQ-2</strain>
    </source>
</reference>
<feature type="region of interest" description="Disordered" evidence="1">
    <location>
        <begin position="270"/>
        <end position="322"/>
    </location>
</feature>
<organism evidence="2 3">
    <name type="scientific">Brachybacterium endophyticum</name>
    <dbReference type="NCBI Taxonomy" id="2182385"/>
    <lineage>
        <taxon>Bacteria</taxon>
        <taxon>Bacillati</taxon>
        <taxon>Actinomycetota</taxon>
        <taxon>Actinomycetes</taxon>
        <taxon>Micrococcales</taxon>
        <taxon>Dermabacteraceae</taxon>
        <taxon>Brachybacterium</taxon>
    </lineage>
</organism>
<feature type="region of interest" description="Disordered" evidence="1">
    <location>
        <begin position="173"/>
        <end position="244"/>
    </location>
</feature>
<dbReference type="Proteomes" id="UP000245590">
    <property type="component" value="Unassembled WGS sequence"/>
</dbReference>
<dbReference type="EMBL" id="QFKX01000004">
    <property type="protein sequence ID" value="PWH05652.1"/>
    <property type="molecule type" value="Genomic_DNA"/>
</dbReference>
<gene>
    <name evidence="2" type="ORF">DEO23_10570</name>
</gene>
<accession>A0A2U2RID9</accession>
<evidence type="ECO:0000313" key="3">
    <source>
        <dbReference type="Proteomes" id="UP000245590"/>
    </source>
</evidence>
<name>A0A2U2RID9_9MICO</name>